<keyword evidence="4" id="KW-1185">Reference proteome</keyword>
<reference evidence="3 4" key="1">
    <citation type="submission" date="2019-06" db="EMBL/GenBank/DDBJ databases">
        <title>Sequencing the genomes of 1000 actinobacteria strains.</title>
        <authorList>
            <person name="Klenk H.-P."/>
        </authorList>
    </citation>
    <scope>NUCLEOTIDE SEQUENCE [LARGE SCALE GENOMIC DNA]</scope>
    <source>
        <strain evidence="3 4">DSM 102200</strain>
    </source>
</reference>
<dbReference type="Pfam" id="PF00550">
    <property type="entry name" value="PP-binding"/>
    <property type="match status" value="1"/>
</dbReference>
<sequence>MNPVYDLIAERLVSYFGVSADLVRPEATMDDLEVDSLMLAEIAVIIEDEYGFRAEDAVADATVDMTLGEVAERLDRERRRAGPGDSEEPVGVAENAS</sequence>
<evidence type="ECO:0000313" key="3">
    <source>
        <dbReference type="EMBL" id="TQL97079.1"/>
    </source>
</evidence>
<dbReference type="InterPro" id="IPR036736">
    <property type="entry name" value="ACP-like_sf"/>
</dbReference>
<name>A0A543CJ06_9ACTN</name>
<feature type="region of interest" description="Disordered" evidence="1">
    <location>
        <begin position="74"/>
        <end position="97"/>
    </location>
</feature>
<comment type="caution">
    <text evidence="3">The sequence shown here is derived from an EMBL/GenBank/DDBJ whole genome shotgun (WGS) entry which is preliminary data.</text>
</comment>
<dbReference type="RefSeq" id="WP_141955853.1">
    <property type="nucleotide sequence ID" value="NZ_VFOZ01000001.1"/>
</dbReference>
<feature type="domain" description="Carrier" evidence="2">
    <location>
        <begin position="1"/>
        <end position="78"/>
    </location>
</feature>
<dbReference type="EMBL" id="VFOZ01000001">
    <property type="protein sequence ID" value="TQL97079.1"/>
    <property type="molecule type" value="Genomic_DNA"/>
</dbReference>
<dbReference type="PROSITE" id="PS50075">
    <property type="entry name" value="CARRIER"/>
    <property type="match status" value="1"/>
</dbReference>
<evidence type="ECO:0000313" key="4">
    <source>
        <dbReference type="Proteomes" id="UP000316096"/>
    </source>
</evidence>
<evidence type="ECO:0000256" key="1">
    <source>
        <dbReference type="SAM" id="MobiDB-lite"/>
    </source>
</evidence>
<gene>
    <name evidence="3" type="ORF">FB559_2653</name>
</gene>
<dbReference type="Gene3D" id="1.10.1200.10">
    <property type="entry name" value="ACP-like"/>
    <property type="match status" value="1"/>
</dbReference>
<accession>A0A543CJ06</accession>
<protein>
    <submittedName>
        <fullName evidence="3">Acyl carrier protein</fullName>
    </submittedName>
</protein>
<dbReference type="OrthoDB" id="3192863at2"/>
<proteinExistence type="predicted"/>
<organism evidence="3 4">
    <name type="scientific">Actinoallomurus bryophytorum</name>
    <dbReference type="NCBI Taxonomy" id="1490222"/>
    <lineage>
        <taxon>Bacteria</taxon>
        <taxon>Bacillati</taxon>
        <taxon>Actinomycetota</taxon>
        <taxon>Actinomycetes</taxon>
        <taxon>Streptosporangiales</taxon>
        <taxon>Thermomonosporaceae</taxon>
        <taxon>Actinoallomurus</taxon>
    </lineage>
</organism>
<evidence type="ECO:0000259" key="2">
    <source>
        <dbReference type="PROSITE" id="PS50075"/>
    </source>
</evidence>
<dbReference type="AlphaFoldDB" id="A0A543CJ06"/>
<dbReference type="SUPFAM" id="SSF47336">
    <property type="entry name" value="ACP-like"/>
    <property type="match status" value="1"/>
</dbReference>
<dbReference type="Proteomes" id="UP000316096">
    <property type="component" value="Unassembled WGS sequence"/>
</dbReference>
<dbReference type="InterPro" id="IPR009081">
    <property type="entry name" value="PP-bd_ACP"/>
</dbReference>